<protein>
    <submittedName>
        <fullName evidence="2">Uncharacterized protein</fullName>
    </submittedName>
</protein>
<dbReference type="Proteomes" id="UP000663851">
    <property type="component" value="Unassembled WGS sequence"/>
</dbReference>
<dbReference type="EMBL" id="CAJOBP010000287">
    <property type="protein sequence ID" value="CAF4155814.1"/>
    <property type="molecule type" value="Genomic_DNA"/>
</dbReference>
<feature type="signal peptide" evidence="1">
    <location>
        <begin position="1"/>
        <end position="16"/>
    </location>
</feature>
<dbReference type="EMBL" id="CAJOBO010002848">
    <property type="protein sequence ID" value="CAF4470849.1"/>
    <property type="molecule type" value="Genomic_DNA"/>
</dbReference>
<name>A0A819YB14_9BILA</name>
<gene>
    <name evidence="3" type="ORF">HFQ381_LOCUS25428</name>
    <name evidence="2" type="ORF">UJA718_LOCUS3748</name>
</gene>
<comment type="caution">
    <text evidence="2">The sequence shown here is derived from an EMBL/GenBank/DDBJ whole genome shotgun (WGS) entry which is preliminary data.</text>
</comment>
<dbReference type="AlphaFoldDB" id="A0A819YB14"/>
<proteinExistence type="predicted"/>
<organism evidence="2 4">
    <name type="scientific">Rotaria socialis</name>
    <dbReference type="NCBI Taxonomy" id="392032"/>
    <lineage>
        <taxon>Eukaryota</taxon>
        <taxon>Metazoa</taxon>
        <taxon>Spiralia</taxon>
        <taxon>Gnathifera</taxon>
        <taxon>Rotifera</taxon>
        <taxon>Eurotatoria</taxon>
        <taxon>Bdelloidea</taxon>
        <taxon>Philodinida</taxon>
        <taxon>Philodinidae</taxon>
        <taxon>Rotaria</taxon>
    </lineage>
</organism>
<feature type="chain" id="PRO_5036236439" evidence="1">
    <location>
        <begin position="17"/>
        <end position="205"/>
    </location>
</feature>
<evidence type="ECO:0000313" key="3">
    <source>
        <dbReference type="EMBL" id="CAF4470849.1"/>
    </source>
</evidence>
<reference evidence="2" key="1">
    <citation type="submission" date="2021-02" db="EMBL/GenBank/DDBJ databases">
        <authorList>
            <person name="Nowell W R."/>
        </authorList>
    </citation>
    <scope>NUCLEOTIDE SEQUENCE</scope>
</reference>
<keyword evidence="1" id="KW-0732">Signal</keyword>
<accession>A0A819YB14</accession>
<evidence type="ECO:0000313" key="2">
    <source>
        <dbReference type="EMBL" id="CAF4155814.1"/>
    </source>
</evidence>
<sequence>MLFAIVYASIVQAAYQTCFNMEQYGACSTNSACGCLHHFYSNSLGLCGFVHDTCSDFVPCGPPLHSCNDTKSVCLSHPRCHNLPICYPMLLTASEICPPVTSQLATTSPSTEIAAAMTTTAMSTKDCPTVSGKLLGNFIQSHNYKHIEITLSSAKFDGRSYPLTWLESHAFYFTFEKRFWYYIRNGRTYEVILHDHAYHILNPIS</sequence>
<dbReference type="Proteomes" id="UP000663873">
    <property type="component" value="Unassembled WGS sequence"/>
</dbReference>
<evidence type="ECO:0000313" key="4">
    <source>
        <dbReference type="Proteomes" id="UP000663873"/>
    </source>
</evidence>
<evidence type="ECO:0000256" key="1">
    <source>
        <dbReference type="SAM" id="SignalP"/>
    </source>
</evidence>
<keyword evidence="4" id="KW-1185">Reference proteome</keyword>